<evidence type="ECO:0000256" key="2">
    <source>
        <dbReference type="ARBA" id="ARBA00022670"/>
    </source>
</evidence>
<reference evidence="9" key="1">
    <citation type="submission" date="2024-10" db="EMBL/GenBank/DDBJ databases">
        <authorList>
            <person name="Ryan C."/>
        </authorList>
    </citation>
    <scope>NUCLEOTIDE SEQUENCE [LARGE SCALE GENOMIC DNA]</scope>
</reference>
<dbReference type="PRINTS" id="PR00792">
    <property type="entry name" value="PEPSIN"/>
</dbReference>
<feature type="active site" evidence="5">
    <location>
        <position position="172"/>
    </location>
</feature>
<dbReference type="FunFam" id="2.40.70.10:FF:000010">
    <property type="entry name" value="Aspartyl protease family protein 2"/>
    <property type="match status" value="1"/>
</dbReference>
<dbReference type="InterPro" id="IPR021109">
    <property type="entry name" value="Peptidase_aspartic_dom_sf"/>
</dbReference>
<comment type="similarity">
    <text evidence="1 6">Belongs to the peptidase A1 family.</text>
</comment>
<keyword evidence="3 7" id="KW-0732">Signal</keyword>
<dbReference type="InterPro" id="IPR032861">
    <property type="entry name" value="TAXi_N"/>
</dbReference>
<dbReference type="PROSITE" id="PS51767">
    <property type="entry name" value="PEPTIDASE_A1"/>
    <property type="match status" value="1"/>
</dbReference>
<keyword evidence="10" id="KW-1185">Reference proteome</keyword>
<dbReference type="InterPro" id="IPR032799">
    <property type="entry name" value="TAXi_C"/>
</dbReference>
<dbReference type="PANTHER" id="PTHR13683">
    <property type="entry name" value="ASPARTYL PROTEASES"/>
    <property type="match status" value="1"/>
</dbReference>
<dbReference type="Gene3D" id="2.40.70.10">
    <property type="entry name" value="Acid Proteases"/>
    <property type="match status" value="2"/>
</dbReference>
<feature type="active site" evidence="5">
    <location>
        <position position="390"/>
    </location>
</feature>
<dbReference type="InterPro" id="IPR001969">
    <property type="entry name" value="Aspartic_peptidase_AS"/>
</dbReference>
<evidence type="ECO:0000256" key="7">
    <source>
        <dbReference type="SAM" id="SignalP"/>
    </source>
</evidence>
<evidence type="ECO:0000259" key="8">
    <source>
        <dbReference type="PROSITE" id="PS51767"/>
    </source>
</evidence>
<proteinExistence type="inferred from homology"/>
<keyword evidence="6" id="KW-0064">Aspartyl protease</keyword>
<evidence type="ECO:0000313" key="10">
    <source>
        <dbReference type="Proteomes" id="UP001497457"/>
    </source>
</evidence>
<gene>
    <name evidence="9" type="ORF">URODEC1_LOCUS5888</name>
</gene>
<dbReference type="InterPro" id="IPR033121">
    <property type="entry name" value="PEPTIDASE_A1"/>
</dbReference>
<feature type="domain" description="Peptidase A1" evidence="8">
    <location>
        <begin position="154"/>
        <end position="511"/>
    </location>
</feature>
<dbReference type="GO" id="GO:0006508">
    <property type="term" value="P:proteolysis"/>
    <property type="evidence" value="ECO:0007669"/>
    <property type="project" value="UniProtKB-KW"/>
</dbReference>
<dbReference type="Pfam" id="PF14543">
    <property type="entry name" value="TAXi_N"/>
    <property type="match status" value="1"/>
</dbReference>
<protein>
    <recommendedName>
        <fullName evidence="8">Peptidase A1 domain-containing protein</fullName>
    </recommendedName>
</protein>
<dbReference type="EMBL" id="OZ075120">
    <property type="protein sequence ID" value="CAL4895177.1"/>
    <property type="molecule type" value="Genomic_DNA"/>
</dbReference>
<evidence type="ECO:0000256" key="3">
    <source>
        <dbReference type="ARBA" id="ARBA00022729"/>
    </source>
</evidence>
<evidence type="ECO:0000256" key="5">
    <source>
        <dbReference type="PIRSR" id="PIRSR601461-1"/>
    </source>
</evidence>
<dbReference type="Proteomes" id="UP001497457">
    <property type="component" value="Chromosome 10rd"/>
</dbReference>
<evidence type="ECO:0000256" key="4">
    <source>
        <dbReference type="ARBA" id="ARBA00022801"/>
    </source>
</evidence>
<dbReference type="FunFam" id="2.40.70.10:FF:000019">
    <property type="entry name" value="aspartyl protease family protein 2"/>
    <property type="match status" value="1"/>
</dbReference>
<feature type="chain" id="PRO_5044812715" description="Peptidase A1 domain-containing protein" evidence="7">
    <location>
        <begin position="33"/>
        <end position="515"/>
    </location>
</feature>
<evidence type="ECO:0000313" key="9">
    <source>
        <dbReference type="EMBL" id="CAL4895177.1"/>
    </source>
</evidence>
<dbReference type="PROSITE" id="PS00141">
    <property type="entry name" value="ASP_PROTEASE"/>
    <property type="match status" value="1"/>
</dbReference>
<dbReference type="PANTHER" id="PTHR13683:SF679">
    <property type="entry name" value="ASPARTYL PROTEASE FAMILY PROTEIN 2"/>
    <property type="match status" value="1"/>
</dbReference>
<evidence type="ECO:0000256" key="1">
    <source>
        <dbReference type="ARBA" id="ARBA00007447"/>
    </source>
</evidence>
<dbReference type="InterPro" id="IPR001461">
    <property type="entry name" value="Aspartic_peptidase_A1"/>
</dbReference>
<organism evidence="9 10">
    <name type="scientific">Urochloa decumbens</name>
    <dbReference type="NCBI Taxonomy" id="240449"/>
    <lineage>
        <taxon>Eukaryota</taxon>
        <taxon>Viridiplantae</taxon>
        <taxon>Streptophyta</taxon>
        <taxon>Embryophyta</taxon>
        <taxon>Tracheophyta</taxon>
        <taxon>Spermatophyta</taxon>
        <taxon>Magnoliopsida</taxon>
        <taxon>Liliopsida</taxon>
        <taxon>Poales</taxon>
        <taxon>Poaceae</taxon>
        <taxon>PACMAD clade</taxon>
        <taxon>Panicoideae</taxon>
        <taxon>Panicodae</taxon>
        <taxon>Paniceae</taxon>
        <taxon>Melinidinae</taxon>
        <taxon>Urochloa</taxon>
    </lineage>
</organism>
<dbReference type="AlphaFoldDB" id="A0ABC8VQV3"/>
<accession>A0ABC8VQV3</accession>
<dbReference type="GO" id="GO:0004190">
    <property type="term" value="F:aspartic-type endopeptidase activity"/>
    <property type="evidence" value="ECO:0007669"/>
    <property type="project" value="UniProtKB-KW"/>
</dbReference>
<dbReference type="SUPFAM" id="SSF50630">
    <property type="entry name" value="Acid proteases"/>
    <property type="match status" value="1"/>
</dbReference>
<dbReference type="Pfam" id="PF14541">
    <property type="entry name" value="TAXi_C"/>
    <property type="match status" value="1"/>
</dbReference>
<keyword evidence="2 6" id="KW-0645">Protease</keyword>
<keyword evidence="4 6" id="KW-0378">Hydrolase</keyword>
<name>A0ABC8VQV3_9POAL</name>
<evidence type="ECO:0000256" key="6">
    <source>
        <dbReference type="RuleBase" id="RU000454"/>
    </source>
</evidence>
<feature type="signal peptide" evidence="7">
    <location>
        <begin position="1"/>
        <end position="32"/>
    </location>
</feature>
<sequence>MLIRSAMAMASAPTPTFSLLLFVLLLPPLAAALSKPPARYQYQTLRATPLSPEPIAQVHAQSIFGADLAALFDDAGNSSTVRLHLAHREAFAPPNATAPQLLTHRLARDAARAEEISATAAAAATNGTRTPMRRRSGGFAAPVVSGLSQGSGEYFAQVGVGTPPAPALLVLDTGSDVVWLQCAPCRHCYAQSGKVFDPRRSRSYAAVPCAAPLCRRLDSGGCNRRRGSCLYQVAYGDGSITAGDLATETLSFARGARVPRVAIGCGHDNEGLFVAAAGLLGLGRGRLSLPTQVARRYGRSFSYCLVDRTSSLKPSPTRSSTLTFGAAALAGADTGAARASFTPMVRNPRMSTFYYVRVVGFSVGGARVRGVSERDLRLDPATGRGGVILDSGTSVTRLARPVYAAVREAFRAAAASAGGGLRPSPGGFSLFDTCYDLGGRRVVKVPTLSVHLAGGAAVPLPPENYLIPVDTRGTFCFALAGTDGAVSILGNIQQQGFRVVFDGDAQRVGLVPKSC</sequence>